<dbReference type="AlphaFoldDB" id="A0A8J6GDA1"/>
<comment type="caution">
    <text evidence="1">The sequence shown here is derived from an EMBL/GenBank/DDBJ whole genome shotgun (WGS) entry which is preliminary data.</text>
</comment>
<proteinExistence type="predicted"/>
<organism evidence="1 2">
    <name type="scientific">Microtus ochrogaster</name>
    <name type="common">Prairie vole</name>
    <dbReference type="NCBI Taxonomy" id="79684"/>
    <lineage>
        <taxon>Eukaryota</taxon>
        <taxon>Metazoa</taxon>
        <taxon>Chordata</taxon>
        <taxon>Craniata</taxon>
        <taxon>Vertebrata</taxon>
        <taxon>Euteleostomi</taxon>
        <taxon>Mammalia</taxon>
        <taxon>Eutheria</taxon>
        <taxon>Euarchontoglires</taxon>
        <taxon>Glires</taxon>
        <taxon>Rodentia</taxon>
        <taxon>Myomorpha</taxon>
        <taxon>Muroidea</taxon>
        <taxon>Cricetidae</taxon>
        <taxon>Arvicolinae</taxon>
        <taxon>Microtus</taxon>
    </lineage>
</organism>
<evidence type="ECO:0000313" key="1">
    <source>
        <dbReference type="EMBL" id="KAH0508872.1"/>
    </source>
</evidence>
<reference evidence="1" key="1">
    <citation type="submission" date="2020-03" db="EMBL/GenBank/DDBJ databases">
        <title>Studies in the Genomics of Life Span.</title>
        <authorList>
            <person name="Glass D."/>
        </authorList>
    </citation>
    <scope>NUCLEOTIDE SEQUENCE</scope>
    <source>
        <strain evidence="1">LTLLF</strain>
        <tissue evidence="1">Muscle</tissue>
    </source>
</reference>
<dbReference type="PANTHER" id="PTHR46615:SF1">
    <property type="entry name" value="ARYLSULFATASE K"/>
    <property type="match status" value="1"/>
</dbReference>
<dbReference type="InterPro" id="IPR051849">
    <property type="entry name" value="GAG-degrading_sulfatase"/>
</dbReference>
<dbReference type="PANTHER" id="PTHR46615">
    <property type="entry name" value="ARYLSULFATASE K"/>
    <property type="match status" value="1"/>
</dbReference>
<dbReference type="Proteomes" id="UP000710432">
    <property type="component" value="Unassembled WGS sequence"/>
</dbReference>
<accession>A0A8J6GDA1</accession>
<dbReference type="GO" id="GO:0015024">
    <property type="term" value="F:glucuronate-2-sulfatase activity"/>
    <property type="evidence" value="ECO:0007669"/>
    <property type="project" value="TreeGrafter"/>
</dbReference>
<sequence>MTSLMEMLTLQPGSHSAKLALINFMKVHSTSFRNASTNSILVLSTRSSVEWALWSLHPNYTTWMDVMEKQGCQAHTFGKVDYTPGHHSISDSVETWTRDVAV</sequence>
<dbReference type="GO" id="GO:0004065">
    <property type="term" value="F:arylsulfatase activity"/>
    <property type="evidence" value="ECO:0007669"/>
    <property type="project" value="TreeGrafter"/>
</dbReference>
<protein>
    <submittedName>
        <fullName evidence="1">Arylsulfatase K</fullName>
    </submittedName>
</protein>
<name>A0A8J6GDA1_MICOH</name>
<gene>
    <name evidence="1" type="ORF">LTLLF_161880</name>
</gene>
<evidence type="ECO:0000313" key="2">
    <source>
        <dbReference type="Proteomes" id="UP000710432"/>
    </source>
</evidence>
<dbReference type="EMBL" id="JAATJU010023061">
    <property type="protein sequence ID" value="KAH0508872.1"/>
    <property type="molecule type" value="Genomic_DNA"/>
</dbReference>